<dbReference type="PANTHER" id="PTHR45138:SF9">
    <property type="entry name" value="DIGUANYLATE CYCLASE DGCM-RELATED"/>
    <property type="match status" value="1"/>
</dbReference>
<dbReference type="Gene3D" id="3.30.70.270">
    <property type="match status" value="1"/>
</dbReference>
<dbReference type="AlphaFoldDB" id="A0A1I7FEF3"/>
<evidence type="ECO:0000256" key="1">
    <source>
        <dbReference type="ARBA" id="ARBA00012528"/>
    </source>
</evidence>
<gene>
    <name evidence="5" type="ORF">SAMN04489707_100211</name>
</gene>
<reference evidence="5 6" key="1">
    <citation type="submission" date="2016-10" db="EMBL/GenBank/DDBJ databases">
        <authorList>
            <person name="de Groot N.N."/>
        </authorList>
    </citation>
    <scope>NUCLEOTIDE SEQUENCE [LARGE SCALE GENOMIC DNA]</scope>
    <source>
        <strain evidence="5 6">R-24608</strain>
    </source>
</reference>
<evidence type="ECO:0000259" key="4">
    <source>
        <dbReference type="PROSITE" id="PS50887"/>
    </source>
</evidence>
<evidence type="ECO:0000256" key="2">
    <source>
        <dbReference type="ARBA" id="ARBA00034247"/>
    </source>
</evidence>
<keyword evidence="3" id="KW-1133">Transmembrane helix</keyword>
<feature type="transmembrane region" description="Helical" evidence="3">
    <location>
        <begin position="28"/>
        <end position="50"/>
    </location>
</feature>
<dbReference type="STRING" id="343013.SAMN04489707_100211"/>
<dbReference type="InterPro" id="IPR050469">
    <property type="entry name" value="Diguanylate_Cyclase"/>
</dbReference>
<evidence type="ECO:0000313" key="6">
    <source>
        <dbReference type="Proteomes" id="UP000183656"/>
    </source>
</evidence>
<dbReference type="SUPFAM" id="SSF55073">
    <property type="entry name" value="Nucleotide cyclase"/>
    <property type="match status" value="1"/>
</dbReference>
<feature type="domain" description="GGDEF" evidence="4">
    <location>
        <begin position="233"/>
        <end position="366"/>
    </location>
</feature>
<dbReference type="NCBIfam" id="TIGR00254">
    <property type="entry name" value="GGDEF"/>
    <property type="match status" value="1"/>
</dbReference>
<feature type="transmembrane region" description="Helical" evidence="3">
    <location>
        <begin position="150"/>
        <end position="168"/>
    </location>
</feature>
<proteinExistence type="predicted"/>
<dbReference type="SMART" id="SM00267">
    <property type="entry name" value="GGDEF"/>
    <property type="match status" value="1"/>
</dbReference>
<dbReference type="PANTHER" id="PTHR45138">
    <property type="entry name" value="REGULATORY COMPONENTS OF SENSORY TRANSDUCTION SYSTEM"/>
    <property type="match status" value="1"/>
</dbReference>
<dbReference type="PROSITE" id="PS50887">
    <property type="entry name" value="GGDEF"/>
    <property type="match status" value="1"/>
</dbReference>
<dbReference type="GO" id="GO:0005886">
    <property type="term" value="C:plasma membrane"/>
    <property type="evidence" value="ECO:0007669"/>
    <property type="project" value="TreeGrafter"/>
</dbReference>
<dbReference type="Pfam" id="PF05230">
    <property type="entry name" value="MASE2"/>
    <property type="match status" value="1"/>
</dbReference>
<dbReference type="Proteomes" id="UP000183656">
    <property type="component" value="Unassembled WGS sequence"/>
</dbReference>
<dbReference type="InterPro" id="IPR007894">
    <property type="entry name" value="MASE2"/>
</dbReference>
<comment type="catalytic activity">
    <reaction evidence="2">
        <text>2 GTP = 3',3'-c-di-GMP + 2 diphosphate</text>
        <dbReference type="Rhea" id="RHEA:24898"/>
        <dbReference type="ChEBI" id="CHEBI:33019"/>
        <dbReference type="ChEBI" id="CHEBI:37565"/>
        <dbReference type="ChEBI" id="CHEBI:58805"/>
        <dbReference type="EC" id="2.7.7.65"/>
    </reaction>
</comment>
<keyword evidence="3" id="KW-0812">Transmembrane</keyword>
<dbReference type="CDD" id="cd01949">
    <property type="entry name" value="GGDEF"/>
    <property type="match status" value="1"/>
</dbReference>
<dbReference type="FunFam" id="3.30.70.270:FF:000001">
    <property type="entry name" value="Diguanylate cyclase domain protein"/>
    <property type="match status" value="1"/>
</dbReference>
<dbReference type="EMBL" id="FPBX01000002">
    <property type="protein sequence ID" value="SFU34531.1"/>
    <property type="molecule type" value="Genomic_DNA"/>
</dbReference>
<keyword evidence="6" id="KW-1185">Reference proteome</keyword>
<feature type="transmembrane region" description="Helical" evidence="3">
    <location>
        <begin position="125"/>
        <end position="144"/>
    </location>
</feature>
<name>A0A1I7FEF3_9BURK</name>
<sequence length="371" mass="41015">MKSPPESTRRESVHWTVRMNRRNRSASYVLLFVALGSHLLTIGAPAWGWVALALNYLVYPHLAYWRARRADDQRRAEMHNMDADIVLAGMWVSALGFPLWITFILCASGCINMVVFHGGRGGVRFLLNIGVGIALVALAVPLHWHPETDLRTTALCMAALGLYLFAFARDGYERAIAQHAVHAQLRGQFDEIRSLQAQLREQALRDPLTGLFNRRHLDTVLAPMLERCASQGASLSLLMIDIDHFKRVNDTHGHAAGDAVLQALAQLLLRHVRPQDVACRLGGEEFMLVLDNTPVAVAAQRAQVLRQAFEALRVRTVECELAATLSCGVAACPDSSQEPRALVVCADQALYAAKKQGRNRVVVHAPQARGF</sequence>
<evidence type="ECO:0000313" key="5">
    <source>
        <dbReference type="EMBL" id="SFU34531.1"/>
    </source>
</evidence>
<organism evidence="5 6">
    <name type="scientific">Paenacidovorax caeni</name>
    <dbReference type="NCBI Taxonomy" id="343013"/>
    <lineage>
        <taxon>Bacteria</taxon>
        <taxon>Pseudomonadati</taxon>
        <taxon>Pseudomonadota</taxon>
        <taxon>Betaproteobacteria</taxon>
        <taxon>Burkholderiales</taxon>
        <taxon>Comamonadaceae</taxon>
        <taxon>Paenacidovorax</taxon>
    </lineage>
</organism>
<dbReference type="GO" id="GO:0043709">
    <property type="term" value="P:cell adhesion involved in single-species biofilm formation"/>
    <property type="evidence" value="ECO:0007669"/>
    <property type="project" value="TreeGrafter"/>
</dbReference>
<accession>A0A1I7FEF3</accession>
<dbReference type="InterPro" id="IPR043128">
    <property type="entry name" value="Rev_trsase/Diguanyl_cyclase"/>
</dbReference>
<evidence type="ECO:0000256" key="3">
    <source>
        <dbReference type="SAM" id="Phobius"/>
    </source>
</evidence>
<protein>
    <recommendedName>
        <fullName evidence="1">diguanylate cyclase</fullName>
        <ecNumber evidence="1">2.7.7.65</ecNumber>
    </recommendedName>
</protein>
<dbReference type="OrthoDB" id="9813903at2"/>
<dbReference type="InterPro" id="IPR029787">
    <property type="entry name" value="Nucleotide_cyclase"/>
</dbReference>
<dbReference type="GO" id="GO:0052621">
    <property type="term" value="F:diguanylate cyclase activity"/>
    <property type="evidence" value="ECO:0007669"/>
    <property type="project" value="UniProtKB-EC"/>
</dbReference>
<dbReference type="InterPro" id="IPR000160">
    <property type="entry name" value="GGDEF_dom"/>
</dbReference>
<keyword evidence="3" id="KW-0472">Membrane</keyword>
<dbReference type="EC" id="2.7.7.65" evidence="1"/>
<dbReference type="Pfam" id="PF00990">
    <property type="entry name" value="GGDEF"/>
    <property type="match status" value="1"/>
</dbReference>
<feature type="transmembrane region" description="Helical" evidence="3">
    <location>
        <begin position="97"/>
        <end position="118"/>
    </location>
</feature>
<dbReference type="GO" id="GO:1902201">
    <property type="term" value="P:negative regulation of bacterial-type flagellum-dependent cell motility"/>
    <property type="evidence" value="ECO:0007669"/>
    <property type="project" value="TreeGrafter"/>
</dbReference>